<dbReference type="Proteomes" id="UP000053923">
    <property type="component" value="Unassembled WGS sequence"/>
</dbReference>
<evidence type="ECO:0000313" key="2">
    <source>
        <dbReference type="Proteomes" id="UP000053923"/>
    </source>
</evidence>
<keyword evidence="2" id="KW-1185">Reference proteome</keyword>
<protein>
    <recommendedName>
        <fullName evidence="3">TIR domain-containing protein</fullName>
    </recommendedName>
</protein>
<organism evidence="1 2">
    <name type="scientific">Streptomyces regalis</name>
    <dbReference type="NCBI Taxonomy" id="68262"/>
    <lineage>
        <taxon>Bacteria</taxon>
        <taxon>Bacillati</taxon>
        <taxon>Actinomycetota</taxon>
        <taxon>Actinomycetes</taxon>
        <taxon>Kitasatosporales</taxon>
        <taxon>Streptomycetaceae</taxon>
        <taxon>Streptomyces</taxon>
    </lineage>
</organism>
<evidence type="ECO:0008006" key="3">
    <source>
        <dbReference type="Google" id="ProtNLM"/>
    </source>
</evidence>
<accession>A0A101JER3</accession>
<dbReference type="RefSeq" id="WP_062709917.1">
    <property type="nucleotide sequence ID" value="NZ_LLZG01000369.1"/>
</dbReference>
<gene>
    <name evidence="1" type="ORF">ADL12_35010</name>
</gene>
<reference evidence="2" key="1">
    <citation type="submission" date="2015-10" db="EMBL/GenBank/DDBJ databases">
        <authorList>
            <person name="Ju K.-S."/>
            <person name="Doroghazi J.R."/>
            <person name="Metcalf W.W."/>
        </authorList>
    </citation>
    <scope>NUCLEOTIDE SEQUENCE [LARGE SCALE GENOMIC DNA]</scope>
    <source>
        <strain evidence="2">NRRL 3151</strain>
    </source>
</reference>
<name>A0A101JER3_9ACTN</name>
<dbReference type="Gene3D" id="3.40.50.10140">
    <property type="entry name" value="Toll/interleukin-1 receptor homology (TIR) domain"/>
    <property type="match status" value="1"/>
</dbReference>
<dbReference type="AlphaFoldDB" id="A0A101JER3"/>
<sequence length="248" mass="26768">MPRRSVIVVPVVGEHWMALVERGSGPWTDYLHSIAAARERAPDRVGVFAVHDVQDERTRGRASRLESTLRFQAIGMSPARVGSYAEPSSSARCRELAQGIAQLLRGEGKRPIKVFINHTLHASPEHAAEVAALRDQVREVIASTRLDHFLDASDLQPGVDFAAALLEYAGHSAFLMLETDLYSSSEWCTTELRTAKQEGAAILALTALQLGEQSHSPDTGHVRRLAVAESNASAARGPVASLCSPSAS</sequence>
<dbReference type="SUPFAM" id="SSF52200">
    <property type="entry name" value="Toll/Interleukin receptor TIR domain"/>
    <property type="match status" value="1"/>
</dbReference>
<proteinExistence type="predicted"/>
<evidence type="ECO:0000313" key="1">
    <source>
        <dbReference type="EMBL" id="KUL25471.1"/>
    </source>
</evidence>
<comment type="caution">
    <text evidence="1">The sequence shown here is derived from an EMBL/GenBank/DDBJ whole genome shotgun (WGS) entry which is preliminary data.</text>
</comment>
<dbReference type="OrthoDB" id="104289at2"/>
<dbReference type="EMBL" id="LLZG01000369">
    <property type="protein sequence ID" value="KUL25471.1"/>
    <property type="molecule type" value="Genomic_DNA"/>
</dbReference>
<dbReference type="InterPro" id="IPR035897">
    <property type="entry name" value="Toll_tir_struct_dom_sf"/>
</dbReference>